<gene>
    <name evidence="1" type="ORF">RDWZM_009941</name>
</gene>
<dbReference type="EMBL" id="JAPWDV010000004">
    <property type="protein sequence ID" value="KAJ6215441.1"/>
    <property type="molecule type" value="Genomic_DNA"/>
</dbReference>
<accession>A0A9Q0RJL3</accession>
<name>A0A9Q0RJL3_BLOTA</name>
<reference evidence="1" key="1">
    <citation type="submission" date="2022-12" db="EMBL/GenBank/DDBJ databases">
        <title>Genome assemblies of Blomia tropicalis.</title>
        <authorList>
            <person name="Cui Y."/>
        </authorList>
    </citation>
    <scope>NUCLEOTIDE SEQUENCE</scope>
    <source>
        <tissue evidence="1">Adult mites</tissue>
    </source>
</reference>
<dbReference type="AlphaFoldDB" id="A0A9Q0RJL3"/>
<keyword evidence="2" id="KW-1185">Reference proteome</keyword>
<dbReference type="Proteomes" id="UP001142055">
    <property type="component" value="Chromosome 4"/>
</dbReference>
<evidence type="ECO:0000313" key="2">
    <source>
        <dbReference type="Proteomes" id="UP001142055"/>
    </source>
</evidence>
<evidence type="ECO:0000313" key="1">
    <source>
        <dbReference type="EMBL" id="KAJ6215441.1"/>
    </source>
</evidence>
<protein>
    <submittedName>
        <fullName evidence="1">Uncharacterized protein</fullName>
    </submittedName>
</protein>
<organism evidence="1 2">
    <name type="scientific">Blomia tropicalis</name>
    <name type="common">Mite</name>
    <dbReference type="NCBI Taxonomy" id="40697"/>
    <lineage>
        <taxon>Eukaryota</taxon>
        <taxon>Metazoa</taxon>
        <taxon>Ecdysozoa</taxon>
        <taxon>Arthropoda</taxon>
        <taxon>Chelicerata</taxon>
        <taxon>Arachnida</taxon>
        <taxon>Acari</taxon>
        <taxon>Acariformes</taxon>
        <taxon>Sarcoptiformes</taxon>
        <taxon>Astigmata</taxon>
        <taxon>Glycyphagoidea</taxon>
        <taxon>Echimyopodidae</taxon>
        <taxon>Blomia</taxon>
    </lineage>
</organism>
<comment type="caution">
    <text evidence="1">The sequence shown here is derived from an EMBL/GenBank/DDBJ whole genome shotgun (WGS) entry which is preliminary data.</text>
</comment>
<sequence>MHKSKIIRNPWDDYEEAKMREKCHTLYWFFNFCIDDVLDAAFFGIRSPVIPHLKQFLRERILYLKYKSLDCVTNFSREKYHTIMAGYDQIDEEIIAFRETKLCPTGYGRIMEQYNYYMKYFKLTGNFNIYYNSRL</sequence>
<proteinExistence type="predicted"/>